<evidence type="ECO:0000259" key="5">
    <source>
        <dbReference type="Pfam" id="PF04542"/>
    </source>
</evidence>
<dbReference type="InterPro" id="IPR013249">
    <property type="entry name" value="RNA_pol_sigma70_r4_t2"/>
</dbReference>
<dbReference type="Pfam" id="PF04542">
    <property type="entry name" value="Sigma70_r2"/>
    <property type="match status" value="1"/>
</dbReference>
<evidence type="ECO:0000256" key="3">
    <source>
        <dbReference type="ARBA" id="ARBA00023082"/>
    </source>
</evidence>
<dbReference type="EMBL" id="LAZR01040375">
    <property type="protein sequence ID" value="KKL14637.1"/>
    <property type="molecule type" value="Genomic_DNA"/>
</dbReference>
<name>A0A0F9BLD5_9ZZZZ</name>
<dbReference type="Gene3D" id="1.10.1740.10">
    <property type="match status" value="1"/>
</dbReference>
<evidence type="ECO:0008006" key="8">
    <source>
        <dbReference type="Google" id="ProtNLM"/>
    </source>
</evidence>
<dbReference type="GO" id="GO:0003677">
    <property type="term" value="F:DNA binding"/>
    <property type="evidence" value="ECO:0007669"/>
    <property type="project" value="InterPro"/>
</dbReference>
<protein>
    <recommendedName>
        <fullName evidence="8">RNA polymerase sigma-70 region 2 domain-containing protein</fullName>
    </recommendedName>
</protein>
<dbReference type="SUPFAM" id="SSF88659">
    <property type="entry name" value="Sigma3 and sigma4 domains of RNA polymerase sigma factors"/>
    <property type="match status" value="1"/>
</dbReference>
<accession>A0A0F9BLD5</accession>
<keyword evidence="2" id="KW-0805">Transcription regulation</keyword>
<keyword evidence="3" id="KW-0731">Sigma factor</keyword>
<evidence type="ECO:0000256" key="1">
    <source>
        <dbReference type="ARBA" id="ARBA00010641"/>
    </source>
</evidence>
<dbReference type="PANTHER" id="PTHR43133">
    <property type="entry name" value="RNA POLYMERASE ECF-TYPE SIGMA FACTO"/>
    <property type="match status" value="1"/>
</dbReference>
<dbReference type="GO" id="GO:0006352">
    <property type="term" value="P:DNA-templated transcription initiation"/>
    <property type="evidence" value="ECO:0007669"/>
    <property type="project" value="InterPro"/>
</dbReference>
<dbReference type="InterPro" id="IPR036388">
    <property type="entry name" value="WH-like_DNA-bd_sf"/>
</dbReference>
<dbReference type="SUPFAM" id="SSF88946">
    <property type="entry name" value="Sigma2 domain of RNA polymerase sigma factors"/>
    <property type="match status" value="1"/>
</dbReference>
<sequence length="204" mass="23419">MDRFEEKAFVRKLTRMNDGAWEYFCKQYSAPLLEFVQWHFGCALQESEEIVQMVFVRCVKSIGTFDPRRGGLFQWLKAVAKNEGHTCFRRHGKRNAEMSLSVIPDHVLGQIAGVIDRAPLPDDVLARKELRILVGECLTEVNRRYREALLGKYVDGLKVSEIAARWDTTEKAVESLLSRARESFKSVILGKLQRQRVSGSEMPQ</sequence>
<dbReference type="Pfam" id="PF08281">
    <property type="entry name" value="Sigma70_r4_2"/>
    <property type="match status" value="1"/>
</dbReference>
<dbReference type="InterPro" id="IPR014284">
    <property type="entry name" value="RNA_pol_sigma-70_dom"/>
</dbReference>
<reference evidence="7" key="1">
    <citation type="journal article" date="2015" name="Nature">
        <title>Complex archaea that bridge the gap between prokaryotes and eukaryotes.</title>
        <authorList>
            <person name="Spang A."/>
            <person name="Saw J.H."/>
            <person name="Jorgensen S.L."/>
            <person name="Zaremba-Niedzwiedzka K."/>
            <person name="Martijn J."/>
            <person name="Lind A.E."/>
            <person name="van Eijk R."/>
            <person name="Schleper C."/>
            <person name="Guy L."/>
            <person name="Ettema T.J."/>
        </authorList>
    </citation>
    <scope>NUCLEOTIDE SEQUENCE</scope>
</reference>
<dbReference type="InterPro" id="IPR013324">
    <property type="entry name" value="RNA_pol_sigma_r3/r4-like"/>
</dbReference>
<dbReference type="PANTHER" id="PTHR43133:SF51">
    <property type="entry name" value="RNA POLYMERASE SIGMA FACTOR"/>
    <property type="match status" value="1"/>
</dbReference>
<dbReference type="NCBIfam" id="TIGR02937">
    <property type="entry name" value="sigma70-ECF"/>
    <property type="match status" value="1"/>
</dbReference>
<dbReference type="InterPro" id="IPR007627">
    <property type="entry name" value="RNA_pol_sigma70_r2"/>
</dbReference>
<gene>
    <name evidence="7" type="ORF">LCGC14_2513670</name>
</gene>
<organism evidence="7">
    <name type="scientific">marine sediment metagenome</name>
    <dbReference type="NCBI Taxonomy" id="412755"/>
    <lineage>
        <taxon>unclassified sequences</taxon>
        <taxon>metagenomes</taxon>
        <taxon>ecological metagenomes</taxon>
    </lineage>
</organism>
<comment type="caution">
    <text evidence="7">The sequence shown here is derived from an EMBL/GenBank/DDBJ whole genome shotgun (WGS) entry which is preliminary data.</text>
</comment>
<feature type="domain" description="RNA polymerase sigma factor 70 region 4 type 2" evidence="6">
    <location>
        <begin position="134"/>
        <end position="182"/>
    </location>
</feature>
<feature type="domain" description="RNA polymerase sigma-70 region 2" evidence="5">
    <location>
        <begin position="27"/>
        <end position="93"/>
    </location>
</feature>
<proteinExistence type="inferred from homology"/>
<dbReference type="InterPro" id="IPR039425">
    <property type="entry name" value="RNA_pol_sigma-70-like"/>
</dbReference>
<dbReference type="AlphaFoldDB" id="A0A0F9BLD5"/>
<dbReference type="InterPro" id="IPR013325">
    <property type="entry name" value="RNA_pol_sigma_r2"/>
</dbReference>
<dbReference type="GO" id="GO:0016987">
    <property type="term" value="F:sigma factor activity"/>
    <property type="evidence" value="ECO:0007669"/>
    <property type="project" value="UniProtKB-KW"/>
</dbReference>
<dbReference type="Gene3D" id="1.10.10.10">
    <property type="entry name" value="Winged helix-like DNA-binding domain superfamily/Winged helix DNA-binding domain"/>
    <property type="match status" value="1"/>
</dbReference>
<evidence type="ECO:0000256" key="2">
    <source>
        <dbReference type="ARBA" id="ARBA00023015"/>
    </source>
</evidence>
<evidence type="ECO:0000259" key="6">
    <source>
        <dbReference type="Pfam" id="PF08281"/>
    </source>
</evidence>
<keyword evidence="4" id="KW-0804">Transcription</keyword>
<evidence type="ECO:0000256" key="4">
    <source>
        <dbReference type="ARBA" id="ARBA00023163"/>
    </source>
</evidence>
<evidence type="ECO:0000313" key="7">
    <source>
        <dbReference type="EMBL" id="KKL14637.1"/>
    </source>
</evidence>
<comment type="similarity">
    <text evidence="1">Belongs to the sigma-70 factor family. ECF subfamily.</text>
</comment>